<dbReference type="Pfam" id="PF13414">
    <property type="entry name" value="TPR_11"/>
    <property type="match status" value="1"/>
</dbReference>
<dbReference type="Pfam" id="PF13424">
    <property type="entry name" value="TPR_12"/>
    <property type="match status" value="1"/>
</dbReference>
<dbReference type="PANTHER" id="PTHR12558:SF13">
    <property type="entry name" value="CELL DIVISION CYCLE PROTEIN 27 HOMOLOG"/>
    <property type="match status" value="1"/>
</dbReference>
<dbReference type="EMBL" id="VORB01000008">
    <property type="protein sequence ID" value="TXC77084.1"/>
    <property type="molecule type" value="Genomic_DNA"/>
</dbReference>
<organism evidence="2 3">
    <name type="scientific">Luteibaculum oceani</name>
    <dbReference type="NCBI Taxonomy" id="1294296"/>
    <lineage>
        <taxon>Bacteria</taxon>
        <taxon>Pseudomonadati</taxon>
        <taxon>Bacteroidota</taxon>
        <taxon>Flavobacteriia</taxon>
        <taxon>Flavobacteriales</taxon>
        <taxon>Luteibaculaceae</taxon>
        <taxon>Luteibaculum</taxon>
    </lineage>
</organism>
<evidence type="ECO:0000313" key="3">
    <source>
        <dbReference type="Proteomes" id="UP000321168"/>
    </source>
</evidence>
<reference evidence="2 3" key="1">
    <citation type="submission" date="2019-08" db="EMBL/GenBank/DDBJ databases">
        <title>Genome of Luteibaculum oceani JCM 18817.</title>
        <authorList>
            <person name="Bowman J.P."/>
        </authorList>
    </citation>
    <scope>NUCLEOTIDE SEQUENCE [LARGE SCALE GENOMIC DNA]</scope>
    <source>
        <strain evidence="2 3">JCM 18817</strain>
    </source>
</reference>
<feature type="repeat" description="TPR" evidence="1">
    <location>
        <begin position="138"/>
        <end position="171"/>
    </location>
</feature>
<dbReference type="SMART" id="SM00028">
    <property type="entry name" value="TPR"/>
    <property type="match status" value="8"/>
</dbReference>
<comment type="caution">
    <text evidence="2">The sequence shown here is derived from an EMBL/GenBank/DDBJ whole genome shotgun (WGS) entry which is preliminary data.</text>
</comment>
<dbReference type="SUPFAM" id="SSF48452">
    <property type="entry name" value="TPR-like"/>
    <property type="match status" value="2"/>
</dbReference>
<keyword evidence="3" id="KW-1185">Reference proteome</keyword>
<dbReference type="AlphaFoldDB" id="A0A5C6UWP2"/>
<dbReference type="PANTHER" id="PTHR12558">
    <property type="entry name" value="CELL DIVISION CYCLE 16,23,27"/>
    <property type="match status" value="1"/>
</dbReference>
<feature type="repeat" description="TPR" evidence="1">
    <location>
        <begin position="102"/>
        <end position="135"/>
    </location>
</feature>
<keyword evidence="1" id="KW-0802">TPR repeat</keyword>
<name>A0A5C6UWP2_9FLAO</name>
<dbReference type="InterPro" id="IPR011990">
    <property type="entry name" value="TPR-like_helical_dom_sf"/>
</dbReference>
<protein>
    <submittedName>
        <fullName evidence="2">Tetratricopeptide repeat protein</fullName>
    </submittedName>
</protein>
<dbReference type="Pfam" id="PF13181">
    <property type="entry name" value="TPR_8"/>
    <property type="match status" value="1"/>
</dbReference>
<accession>A0A5C6UWP2</accession>
<feature type="repeat" description="TPR" evidence="1">
    <location>
        <begin position="274"/>
        <end position="307"/>
    </location>
</feature>
<dbReference type="Proteomes" id="UP000321168">
    <property type="component" value="Unassembled WGS sequence"/>
</dbReference>
<dbReference type="RefSeq" id="WP_147014972.1">
    <property type="nucleotide sequence ID" value="NZ_VORB01000008.1"/>
</dbReference>
<feature type="repeat" description="TPR" evidence="1">
    <location>
        <begin position="206"/>
        <end position="239"/>
    </location>
</feature>
<evidence type="ECO:0000313" key="2">
    <source>
        <dbReference type="EMBL" id="TXC77084.1"/>
    </source>
</evidence>
<sequence>MQYSDDFNQADELQSILNRFEDMLRNREEVFFDVEEIELMVDHFIENQNNNRAKKAIAIGCSQHPASIELKIKEAEVLLSSGKSTKALDSLLKLANIERFNPDLLLLIGGIYSRQKNHTEAINFFKRAMKCCDKADKLDILFDIGLEYEYSGKFETALEIFKEILLKSPGNDAVGYELLFCFAELEKNKEAISFFREFVDENPYSFLGWYNLGICYSKEQEFNNAARAFDFCILIEPQVSLPYYQKAFMFLELNEYDKALETYLDCLENDEGSSVLHTYIGECQEKLEQYEDAMVSYTKAIEIDDNNPDAWLGIGVVQDLMGHTVNALPYLKKATEINSGSDYNLVYCEALCKLEMYDEAEVVYKEMEKHEEKNTAFWLDYSNLISLKYGIEAALVLLDDIYGKFPNVSFLYRKAAFLYKFGMFKEAELILEAAVEEDSSRVDEFLEYYPEGKTIGLLSEFIDLQQKF</sequence>
<dbReference type="PROSITE" id="PS50005">
    <property type="entry name" value="TPR"/>
    <property type="match status" value="4"/>
</dbReference>
<dbReference type="InterPro" id="IPR019734">
    <property type="entry name" value="TPR_rpt"/>
</dbReference>
<dbReference type="OrthoDB" id="9803982at2"/>
<gene>
    <name evidence="2" type="ORF">FRX97_09480</name>
</gene>
<dbReference type="SUPFAM" id="SSF81901">
    <property type="entry name" value="HCP-like"/>
    <property type="match status" value="1"/>
</dbReference>
<dbReference type="Gene3D" id="1.25.40.10">
    <property type="entry name" value="Tetratricopeptide repeat domain"/>
    <property type="match status" value="1"/>
</dbReference>
<evidence type="ECO:0000256" key="1">
    <source>
        <dbReference type="PROSITE-ProRule" id="PRU00339"/>
    </source>
</evidence>
<proteinExistence type="predicted"/>